<comment type="caution">
    <text evidence="1">The sequence shown here is derived from an EMBL/GenBank/DDBJ whole genome shotgun (WGS) entry which is preliminary data.</text>
</comment>
<reference evidence="1 2" key="1">
    <citation type="submission" date="2022-04" db="EMBL/GenBank/DDBJ databases">
        <title>Spirosoma sp. strain RP8 genome sequencing and assembly.</title>
        <authorList>
            <person name="Jung Y."/>
        </authorList>
    </citation>
    <scope>NUCLEOTIDE SEQUENCE [LARGE SCALE GENOMIC DNA]</scope>
    <source>
        <strain evidence="1 2">RP8</strain>
    </source>
</reference>
<keyword evidence="2" id="KW-1185">Reference proteome</keyword>
<evidence type="ECO:0000313" key="2">
    <source>
        <dbReference type="Proteomes" id="UP001202180"/>
    </source>
</evidence>
<proteinExistence type="predicted"/>
<dbReference type="EMBL" id="JALPRF010000003">
    <property type="protein sequence ID" value="MCK8493808.1"/>
    <property type="molecule type" value="Genomic_DNA"/>
</dbReference>
<evidence type="ECO:0000313" key="1">
    <source>
        <dbReference type="EMBL" id="MCK8493808.1"/>
    </source>
</evidence>
<name>A0ABT0HQ84_9BACT</name>
<gene>
    <name evidence="1" type="ORF">M0L20_18220</name>
</gene>
<protein>
    <submittedName>
        <fullName evidence="1">Uncharacterized protein</fullName>
    </submittedName>
</protein>
<dbReference type="Proteomes" id="UP001202180">
    <property type="component" value="Unassembled WGS sequence"/>
</dbReference>
<accession>A0ABT0HQ84</accession>
<dbReference type="RefSeq" id="WP_248478437.1">
    <property type="nucleotide sequence ID" value="NZ_JALPRF010000003.1"/>
</dbReference>
<sequence>MGKVLASQQHSQQLYGTQVISDSTGKKAFGPIEDEANVNKRRAEVGLGPIEEYAKQFGLDYNKSLNR</sequence>
<dbReference type="Pfam" id="PF20329">
    <property type="entry name" value="DUF6624"/>
    <property type="match status" value="1"/>
</dbReference>
<organism evidence="1 2">
    <name type="scientific">Spirosoma liriopis</name>
    <dbReference type="NCBI Taxonomy" id="2937440"/>
    <lineage>
        <taxon>Bacteria</taxon>
        <taxon>Pseudomonadati</taxon>
        <taxon>Bacteroidota</taxon>
        <taxon>Cytophagia</taxon>
        <taxon>Cytophagales</taxon>
        <taxon>Cytophagaceae</taxon>
        <taxon>Spirosoma</taxon>
    </lineage>
</organism>
<dbReference type="InterPro" id="IPR046732">
    <property type="entry name" value="DUF6624"/>
</dbReference>